<name>A0A0H3ZLW6_9VIBR</name>
<proteinExistence type="predicted"/>
<organism evidence="1">
    <name type="scientific">Vibrio cyclitrophicus</name>
    <dbReference type="NCBI Taxonomy" id="47951"/>
    <lineage>
        <taxon>Bacteria</taxon>
        <taxon>Pseudomonadati</taxon>
        <taxon>Pseudomonadota</taxon>
        <taxon>Gammaproteobacteria</taxon>
        <taxon>Vibrionales</taxon>
        <taxon>Vibrionaceae</taxon>
        <taxon>Vibrio</taxon>
    </lineage>
</organism>
<sequence>MPNPHERVLLGDNKFTPDGTVEVLDFEQIDVAVVNKLALIFKSLRVSEKNTNANRKKCESLLSFLARDLNDTVSVGEYADPKRFLAAVAQSGKSMLNLPMVYVSRSPDWSYAEIDVYRELNGVDTLVDDSGAPLGELDLSVVRLDFSVNIVGWQKDSIEALSVLLTQWLRQPNADHCMTYKAYLGNSLVEFFIDFAERKDVAVTSNSAGAGDGGDKIKSLMVPIVVNAQIGSVRFGTYQKDNFVGVGDQYREQ</sequence>
<evidence type="ECO:0000313" key="1">
    <source>
        <dbReference type="EMBL" id="AKN37105.1"/>
    </source>
</evidence>
<reference evidence="1" key="1">
    <citation type="journal article" date="2015" name="MBio">
        <title>Eco-Evolutionary Dynamics of Episomes among Ecologically Cohesive Bacterial Populations.</title>
        <authorList>
            <person name="Xue H."/>
            <person name="Cordero O.X."/>
            <person name="Camas F.M."/>
            <person name="Trimble W."/>
            <person name="Meyer F."/>
            <person name="Guglielmini J."/>
            <person name="Rocha E.P."/>
            <person name="Polz M.F."/>
        </authorList>
    </citation>
    <scope>NUCLEOTIDE SEQUENCE</scope>
    <source>
        <strain evidence="1">FF_61</strain>
    </source>
</reference>
<dbReference type="EMBL" id="KP795522">
    <property type="protein sequence ID" value="AKN37105.1"/>
    <property type="molecule type" value="Genomic_DNA"/>
</dbReference>
<accession>A0A0H3ZLW6</accession>
<dbReference type="AlphaFoldDB" id="A0A0H3ZLW6"/>
<protein>
    <submittedName>
        <fullName evidence="1">Uncharacterized protein</fullName>
    </submittedName>
</protein>